<dbReference type="InterPro" id="IPR036236">
    <property type="entry name" value="Znf_C2H2_sf"/>
</dbReference>
<reference evidence="9 10" key="1">
    <citation type="submission" date="2018-06" db="EMBL/GenBank/DDBJ databases">
        <title>Comparative genomics reveals the genomic features of Rhizophagus irregularis, R. cerebriforme, R. diaphanum and Gigaspora rosea, and their symbiotic lifestyle signature.</title>
        <authorList>
            <person name="Morin E."/>
            <person name="San Clemente H."/>
            <person name="Chen E.C.H."/>
            <person name="De La Providencia I."/>
            <person name="Hainaut M."/>
            <person name="Kuo A."/>
            <person name="Kohler A."/>
            <person name="Murat C."/>
            <person name="Tang N."/>
            <person name="Roy S."/>
            <person name="Loubradou J."/>
            <person name="Henrissat B."/>
            <person name="Grigoriev I.V."/>
            <person name="Corradi N."/>
            <person name="Roux C."/>
            <person name="Martin F.M."/>
        </authorList>
    </citation>
    <scope>NUCLEOTIDE SEQUENCE [LARGE SCALE GENOMIC DNA]</scope>
    <source>
        <strain evidence="9 10">DAOM 227022</strain>
    </source>
</reference>
<dbReference type="GO" id="GO:0000977">
    <property type="term" value="F:RNA polymerase II transcription regulatory region sequence-specific DNA binding"/>
    <property type="evidence" value="ECO:0007669"/>
    <property type="project" value="TreeGrafter"/>
</dbReference>
<keyword evidence="3 5" id="KW-0863">Zinc-finger</keyword>
<feature type="region of interest" description="Disordered" evidence="7">
    <location>
        <begin position="1"/>
        <end position="33"/>
    </location>
</feature>
<keyword evidence="6" id="KW-0175">Coiled coil</keyword>
<dbReference type="GO" id="GO:0000981">
    <property type="term" value="F:DNA-binding transcription factor activity, RNA polymerase II-specific"/>
    <property type="evidence" value="ECO:0007669"/>
    <property type="project" value="TreeGrafter"/>
</dbReference>
<evidence type="ECO:0000313" key="10">
    <source>
        <dbReference type="Proteomes" id="UP000265703"/>
    </source>
</evidence>
<dbReference type="OrthoDB" id="8113227at2759"/>
<evidence type="ECO:0000313" key="9">
    <source>
        <dbReference type="EMBL" id="RIA99331.1"/>
    </source>
</evidence>
<dbReference type="SUPFAM" id="SSF57667">
    <property type="entry name" value="beta-beta-alpha zinc fingers"/>
    <property type="match status" value="1"/>
</dbReference>
<feature type="domain" description="C2H2-type" evidence="8">
    <location>
        <begin position="382"/>
        <end position="406"/>
    </location>
</feature>
<feature type="coiled-coil region" evidence="6">
    <location>
        <begin position="106"/>
        <end position="140"/>
    </location>
</feature>
<dbReference type="STRING" id="658196.A0A397TVY8"/>
<dbReference type="AlphaFoldDB" id="A0A397TVY8"/>
<feature type="compositionally biased region" description="Polar residues" evidence="7">
    <location>
        <begin position="23"/>
        <end position="33"/>
    </location>
</feature>
<dbReference type="GO" id="GO:0008270">
    <property type="term" value="F:zinc ion binding"/>
    <property type="evidence" value="ECO:0007669"/>
    <property type="project" value="UniProtKB-KW"/>
</dbReference>
<gene>
    <name evidence="9" type="ORF">C1645_800694</name>
</gene>
<keyword evidence="4" id="KW-0862">Zinc</keyword>
<evidence type="ECO:0000256" key="3">
    <source>
        <dbReference type="ARBA" id="ARBA00022771"/>
    </source>
</evidence>
<dbReference type="PROSITE" id="PS50157">
    <property type="entry name" value="ZINC_FINGER_C2H2_2"/>
    <property type="match status" value="3"/>
</dbReference>
<dbReference type="EMBL" id="QKYT01000005">
    <property type="protein sequence ID" value="RIA99331.1"/>
    <property type="molecule type" value="Genomic_DNA"/>
</dbReference>
<organism evidence="9 10">
    <name type="scientific">Glomus cerebriforme</name>
    <dbReference type="NCBI Taxonomy" id="658196"/>
    <lineage>
        <taxon>Eukaryota</taxon>
        <taxon>Fungi</taxon>
        <taxon>Fungi incertae sedis</taxon>
        <taxon>Mucoromycota</taxon>
        <taxon>Glomeromycotina</taxon>
        <taxon>Glomeromycetes</taxon>
        <taxon>Glomerales</taxon>
        <taxon>Glomeraceae</taxon>
        <taxon>Glomus</taxon>
    </lineage>
</organism>
<dbReference type="PANTHER" id="PTHR24379">
    <property type="entry name" value="KRAB AND ZINC FINGER DOMAIN-CONTAINING"/>
    <property type="match status" value="1"/>
</dbReference>
<evidence type="ECO:0000256" key="5">
    <source>
        <dbReference type="PROSITE-ProRule" id="PRU00042"/>
    </source>
</evidence>
<accession>A0A397TVY8</accession>
<keyword evidence="10" id="KW-1185">Reference proteome</keyword>
<evidence type="ECO:0000256" key="6">
    <source>
        <dbReference type="SAM" id="Coils"/>
    </source>
</evidence>
<dbReference type="Proteomes" id="UP000265703">
    <property type="component" value="Unassembled WGS sequence"/>
</dbReference>
<dbReference type="GO" id="GO:0005634">
    <property type="term" value="C:nucleus"/>
    <property type="evidence" value="ECO:0007669"/>
    <property type="project" value="TreeGrafter"/>
</dbReference>
<keyword evidence="1" id="KW-0479">Metal-binding</keyword>
<dbReference type="PANTHER" id="PTHR24379:SF127">
    <property type="entry name" value="BLOODY FINGERS-RELATED"/>
    <property type="match status" value="1"/>
</dbReference>
<evidence type="ECO:0000259" key="8">
    <source>
        <dbReference type="PROSITE" id="PS50157"/>
    </source>
</evidence>
<evidence type="ECO:0000256" key="1">
    <source>
        <dbReference type="ARBA" id="ARBA00022723"/>
    </source>
</evidence>
<comment type="caution">
    <text evidence="9">The sequence shown here is derived from an EMBL/GenBank/DDBJ whole genome shotgun (WGS) entry which is preliminary data.</text>
</comment>
<dbReference type="PROSITE" id="PS00028">
    <property type="entry name" value="ZINC_FINGER_C2H2_1"/>
    <property type="match status" value="5"/>
</dbReference>
<name>A0A397TVY8_9GLOM</name>
<evidence type="ECO:0000256" key="4">
    <source>
        <dbReference type="ARBA" id="ARBA00022833"/>
    </source>
</evidence>
<dbReference type="InterPro" id="IPR013087">
    <property type="entry name" value="Znf_C2H2_type"/>
</dbReference>
<feature type="domain" description="C2H2-type" evidence="8">
    <location>
        <begin position="193"/>
        <end position="216"/>
    </location>
</feature>
<feature type="compositionally biased region" description="Basic and acidic residues" evidence="7">
    <location>
        <begin position="1"/>
        <end position="22"/>
    </location>
</feature>
<dbReference type="SMART" id="SM00355">
    <property type="entry name" value="ZnF_C2H2"/>
    <property type="match status" value="6"/>
</dbReference>
<sequence>METKESVVKEGFSKSSNQHEIKSSNYKTPSPNNLLHDLIERQAKEFEEFGKRMSLELQNFYKEYLIRQKGIGKFDNDTSEIEKVCKEYEEKIYSQSQLIESLKVRIENLETNSIIKDQDIKDLRNEFDESVKILSEQENNINNHINHKKNDSLTDQFSEILNMENFTDSISEINGDDAIFLHEIIETRSGISLKCKKCDKTFKSHVRFRYHVKEKHQYNWLCLVCYQVFLSGRDRGIHMRKHHTKDFPCTLCTKKCYDIIGLREHFRAKHPGEKFPQLPTNLSNFTNLSHLSQTSVPLQSLSTSQSNVEKFIHEIIPYQFPSSKIPPFQLKCKLCEGIFNNYSLFNDHAKILHGFKLLCLYCSRVFFQKKLRNKHMKEDHIYNCQVCGKEFHSEGGLISHCKAKKHQYNIEDIYSSLKGDHSANDDDLSDLNKNLESLISLTNDDDNIKENQIQEDDSKVESDVDSDLEIKALNNVS</sequence>
<keyword evidence="2" id="KW-0677">Repeat</keyword>
<feature type="domain" description="C2H2-type" evidence="8">
    <location>
        <begin position="247"/>
        <end position="275"/>
    </location>
</feature>
<evidence type="ECO:0000256" key="2">
    <source>
        <dbReference type="ARBA" id="ARBA00022737"/>
    </source>
</evidence>
<proteinExistence type="predicted"/>
<protein>
    <recommendedName>
        <fullName evidence="8">C2H2-type domain-containing protein</fullName>
    </recommendedName>
</protein>
<dbReference type="Gene3D" id="3.30.160.60">
    <property type="entry name" value="Classic Zinc Finger"/>
    <property type="match status" value="1"/>
</dbReference>
<evidence type="ECO:0000256" key="7">
    <source>
        <dbReference type="SAM" id="MobiDB-lite"/>
    </source>
</evidence>